<organism evidence="2 3">
    <name type="scientific">Vibrio fortis</name>
    <dbReference type="NCBI Taxonomy" id="212667"/>
    <lineage>
        <taxon>Bacteria</taxon>
        <taxon>Pseudomonadati</taxon>
        <taxon>Pseudomonadota</taxon>
        <taxon>Gammaproteobacteria</taxon>
        <taxon>Vibrionales</taxon>
        <taxon>Vibrionaceae</taxon>
        <taxon>Vibrio</taxon>
    </lineage>
</organism>
<reference evidence="2 3" key="1">
    <citation type="submission" date="2019-09" db="EMBL/GenBank/DDBJ databases">
        <title>Whole genome sequence of Vibrio fortis.</title>
        <authorList>
            <person name="Das S.K."/>
        </authorList>
    </citation>
    <scope>NUCLEOTIDE SEQUENCE [LARGE SCALE GENOMIC DNA]</scope>
    <source>
        <strain evidence="2 3">AN60</strain>
    </source>
</reference>
<dbReference type="PROSITE" id="PS51747">
    <property type="entry name" value="CYT_DCMP_DEAMINASES_2"/>
    <property type="match status" value="1"/>
</dbReference>
<evidence type="ECO:0000259" key="1">
    <source>
        <dbReference type="PROSITE" id="PS51747"/>
    </source>
</evidence>
<evidence type="ECO:0000313" key="3">
    <source>
        <dbReference type="Proteomes" id="UP000326789"/>
    </source>
</evidence>
<dbReference type="SUPFAM" id="SSF53927">
    <property type="entry name" value="Cytidine deaminase-like"/>
    <property type="match status" value="1"/>
</dbReference>
<comment type="caution">
    <text evidence="2">The sequence shown here is derived from an EMBL/GenBank/DDBJ whole genome shotgun (WGS) entry which is preliminary data.</text>
</comment>
<protein>
    <recommendedName>
        <fullName evidence="1">CMP/dCMP-type deaminase domain-containing protein</fullName>
    </recommendedName>
</protein>
<gene>
    <name evidence="2" type="ORF">F2P58_24340</name>
</gene>
<dbReference type="Pfam" id="PF00383">
    <property type="entry name" value="dCMP_cyt_deam_1"/>
    <property type="match status" value="1"/>
</dbReference>
<dbReference type="GO" id="GO:0003824">
    <property type="term" value="F:catalytic activity"/>
    <property type="evidence" value="ECO:0007669"/>
    <property type="project" value="InterPro"/>
</dbReference>
<evidence type="ECO:0000313" key="2">
    <source>
        <dbReference type="EMBL" id="KAB0285664.1"/>
    </source>
</evidence>
<feature type="domain" description="CMP/dCMP-type deaminase" evidence="1">
    <location>
        <begin position="1"/>
        <end position="44"/>
    </location>
</feature>
<proteinExistence type="predicted"/>
<dbReference type="Proteomes" id="UP000326789">
    <property type="component" value="Unassembled WGS sequence"/>
</dbReference>
<dbReference type="EMBL" id="VWSE01000010">
    <property type="protein sequence ID" value="KAB0285664.1"/>
    <property type="molecule type" value="Genomic_DNA"/>
</dbReference>
<dbReference type="RefSeq" id="WP_150873356.1">
    <property type="nucleotide sequence ID" value="NZ_VWSE01000010.1"/>
</dbReference>
<dbReference type="InterPro" id="IPR002125">
    <property type="entry name" value="CMP_dCMP_dom"/>
</dbReference>
<name>A0A5N3QTY3_9VIBR</name>
<accession>A0A5N3QTY3</accession>
<sequence length="44" mass="4514">MDCTAHAEVQAIRSACEKLGGTSLAGSTLFASGEPCGLCYMAYV</sequence>
<dbReference type="AlphaFoldDB" id="A0A5N3QTY3"/>
<dbReference type="InterPro" id="IPR016193">
    <property type="entry name" value="Cytidine_deaminase-like"/>
</dbReference>
<dbReference type="Gene3D" id="3.40.140.10">
    <property type="entry name" value="Cytidine Deaminase, domain 2"/>
    <property type="match status" value="1"/>
</dbReference>